<dbReference type="InterPro" id="IPR017946">
    <property type="entry name" value="PLC-like_Pdiesterase_TIM-brl"/>
</dbReference>
<dbReference type="InterPro" id="IPR001680">
    <property type="entry name" value="WD40_rpt"/>
</dbReference>
<feature type="region of interest" description="Disordered" evidence="2">
    <location>
        <begin position="43"/>
        <end position="62"/>
    </location>
</feature>
<organism evidence="4 5">
    <name type="scientific">Trichinella spiralis</name>
    <name type="common">Trichina worm</name>
    <dbReference type="NCBI Taxonomy" id="6334"/>
    <lineage>
        <taxon>Eukaryota</taxon>
        <taxon>Metazoa</taxon>
        <taxon>Ecdysozoa</taxon>
        <taxon>Nematoda</taxon>
        <taxon>Enoplea</taxon>
        <taxon>Dorylaimia</taxon>
        <taxon>Trichinellida</taxon>
        <taxon>Trichinellidae</taxon>
        <taxon>Trichinella</taxon>
    </lineage>
</organism>
<dbReference type="PANTHER" id="PTHR44099">
    <property type="entry name" value="RABCONNECTIN-3B, ISOFORM A"/>
    <property type="match status" value="1"/>
</dbReference>
<dbReference type="InterPro" id="IPR036322">
    <property type="entry name" value="WD40_repeat_dom_sf"/>
</dbReference>
<name>A0ABR3KNN3_TRISP</name>
<feature type="domain" description="GP-PDE" evidence="3">
    <location>
        <begin position="1514"/>
        <end position="1636"/>
    </location>
</feature>
<gene>
    <name evidence="4" type="ORF">TSPI_02495</name>
</gene>
<dbReference type="Gene3D" id="2.130.10.10">
    <property type="entry name" value="YVTN repeat-like/Quinoprotein amine dehydrogenase"/>
    <property type="match status" value="3"/>
</dbReference>
<sequence length="1636" mass="181787">MIDQQPMVFVNCGDNNRRKDDDEKHHLEKKVLKKVSFTCTRHDSDQQKPIAHDDVDIEDDNPSQMGDDATVCTVIWDEQAPTHKVTVVCILPNRRHVISCGANGQTCVWQLDSNYTLHPRYMLLGHSSRIVCAAPASEKNDCTHCVISDISGRLSLWDCENGRCLCVKRNDYCTLQIIPQSISWGGKTQDFLFCSGYYAEICALNPLTLETVFCLCSRVEPDWIAAFCFFRFQNKPDVIVGITNSGFVKIWSLTNSNPTNTTIFEDESKQLQCYRARKLIISPYNPRSLLIVNSTSWALYDASNFILLCSCPSLENQQWIGATFVQVDKLLAWSSNGIAYLYHLPRSRLKGKAVNAVIQDQPESKYLDDLFCCCSFAFNDDNQPKHSLNMDPAFCMVLKSSADDEQFLIRGDCFGCLCIWLIPSIPDEAVITMREKSLPALALNPTTVSSLDKYWKSLPHKPCGMFPHETSSSNEDRIRQTCTLYIGNLMKLVFGQSDGSLVIASAPLLLKKHIFTSSMQGGPSAYRVLTGHDGSVTCLLYPYQENSRYDPTHFVSGGEDFTVILWDLKALCILHKFCVQAGPIQKLLVPPENCSNKVLQSVCSVAGDHSVALLNLKDVRCILLASKHLYPVKSIHWRPIDDFIMVHCEFGSVYVWQMETGHLDRVLTGALAEEMLVLNADQDCISEIGDESFPSTSVQLFRAFKQRNLNTIKEIMEQYQQSNAGQTTQTPTKVTFAPPLSITAVIGDEGNVSMHIAFFNVESLCISLLVVEHGILHREDSTSTEVDGLANVPRAFFVESAANSKPNHHHQNGSKISNASEQGNFCVEIAQLLLSMIYSWNEDPEMDQLSKSKLGLLQPSRSVTFAFLSADGSMALLFPPPDDNISPIAADSLSSLLNTHQLMAITSITQTLLSMTYMSFIPEQINRRKLLKSNLDVEELNAAMQDLNTSWPCEESNGAVPTLIQQLLVEQAAIKQLWNRVRAFHSQVLPGKSARTNLDVEILCLRWQDRCQQLRQAAQTLLLAELDRIGAEGRARLVERCNQPGTAASSIGQSDDRFYNKNSAHNVDSIQSTAAEKLPYCSSSSTINNDHMKHRQEVATILLGVIGAAFSHELLNCSTDQIVLLESNKRQISVPLVTCQSLFECIVQPDSPSLPLNCTLRRSCIDLLGRGFAVWQPYLDISKLLLTLLALCAKSDRVLPAGPIYFPLSPAAEMCRTAQRALASIASCRPAAFVTALSKEVTRYTSMSQHQTVHLSSPLIRAQSEIMTIMESLTMNHYNELLDVMGAVADILVHCLSIQLLKFKNFSEFCPFLAKFSVISFSSNTRRIAFGLKSGSIIVHELRAGKAQTMQVHSRAVSACSFSDDGKHLASYSVEEGKLNVWLMAQSFLGMGQSQAKCIKQFAAPVNEISANGLDERFRIVWISPKIISLMLSIEFAKGHKDCFALEHRIGLFLKTCDKIHCTNGTMDSADVVDDRCVDGTGGGSSPGLFSFTLDVLHPHPGDQPNLRQFLRNFTFGAHRGLADEAPENTLAAFEYSAKLGSTFVEFDLEMTADNTPVIMHDDTVDRTTNGTGFIGQLDDDYVFSLNAAAKFKNGNFSVQKVPTLEEAVLLIKKLNMKMIIDVKRSDSKVSILYVL</sequence>
<protein>
    <submittedName>
        <fullName evidence="4">WD repeat-containing protein</fullName>
    </submittedName>
</protein>
<dbReference type="PROSITE" id="PS51704">
    <property type="entry name" value="GP_PDE"/>
    <property type="match status" value="1"/>
</dbReference>
<dbReference type="InterPro" id="IPR030395">
    <property type="entry name" value="GP_PDE_dom"/>
</dbReference>
<evidence type="ECO:0000256" key="1">
    <source>
        <dbReference type="PROSITE-ProRule" id="PRU00221"/>
    </source>
</evidence>
<dbReference type="EMBL" id="JBEUSY010000254">
    <property type="protein sequence ID" value="KAL1240713.1"/>
    <property type="molecule type" value="Genomic_DNA"/>
</dbReference>
<dbReference type="InterPro" id="IPR015943">
    <property type="entry name" value="WD40/YVTN_repeat-like_dom_sf"/>
</dbReference>
<feature type="compositionally biased region" description="Basic and acidic residues" evidence="2">
    <location>
        <begin position="43"/>
        <end position="54"/>
    </location>
</feature>
<dbReference type="Pfam" id="PF00400">
    <property type="entry name" value="WD40"/>
    <property type="match status" value="2"/>
</dbReference>
<dbReference type="SUPFAM" id="SSF50978">
    <property type="entry name" value="WD40 repeat-like"/>
    <property type="match status" value="1"/>
</dbReference>
<feature type="repeat" description="WD" evidence="1">
    <location>
        <begin position="529"/>
        <end position="569"/>
    </location>
</feature>
<evidence type="ECO:0000313" key="4">
    <source>
        <dbReference type="EMBL" id="KAL1240713.1"/>
    </source>
</evidence>
<dbReference type="InterPro" id="IPR011047">
    <property type="entry name" value="Quinoprotein_ADH-like_sf"/>
</dbReference>
<dbReference type="SUPFAM" id="SSF51695">
    <property type="entry name" value="PLC-like phosphodiesterases"/>
    <property type="match status" value="1"/>
</dbReference>
<proteinExistence type="predicted"/>
<dbReference type="PANTHER" id="PTHR44099:SF4">
    <property type="entry name" value="RABCONNECTIN-3B, ISOFORM A"/>
    <property type="match status" value="1"/>
</dbReference>
<keyword evidence="5" id="KW-1185">Reference proteome</keyword>
<dbReference type="SUPFAM" id="SSF50998">
    <property type="entry name" value="Quinoprotein alcohol dehydrogenase-like"/>
    <property type="match status" value="1"/>
</dbReference>
<keyword evidence="1" id="KW-0853">WD repeat</keyword>
<accession>A0ABR3KNN3</accession>
<dbReference type="Gene3D" id="3.20.20.190">
    <property type="entry name" value="Phosphatidylinositol (PI) phosphodiesterase"/>
    <property type="match status" value="1"/>
</dbReference>
<dbReference type="SMART" id="SM00320">
    <property type="entry name" value="WD40"/>
    <property type="match status" value="6"/>
</dbReference>
<dbReference type="PROSITE" id="PS50082">
    <property type="entry name" value="WD_REPEATS_2"/>
    <property type="match status" value="1"/>
</dbReference>
<evidence type="ECO:0000259" key="3">
    <source>
        <dbReference type="PROSITE" id="PS51704"/>
    </source>
</evidence>
<dbReference type="InterPro" id="IPR049916">
    <property type="entry name" value="WDR72-like"/>
</dbReference>
<evidence type="ECO:0000256" key="2">
    <source>
        <dbReference type="SAM" id="MobiDB-lite"/>
    </source>
</evidence>
<dbReference type="Pfam" id="PF03009">
    <property type="entry name" value="GDPD"/>
    <property type="match status" value="1"/>
</dbReference>
<evidence type="ECO:0000313" key="5">
    <source>
        <dbReference type="Proteomes" id="UP001558632"/>
    </source>
</evidence>
<comment type="caution">
    <text evidence="4">The sequence shown here is derived from an EMBL/GenBank/DDBJ whole genome shotgun (WGS) entry which is preliminary data.</text>
</comment>
<reference evidence="4 5" key="1">
    <citation type="submission" date="2024-07" db="EMBL/GenBank/DDBJ databases">
        <title>Enhanced genomic and transcriptomic resources for Trichinella pseudospiralis and T. spiralis underpin the discovery of pronounced molecular differences between stages and species.</title>
        <authorList>
            <person name="Pasi K.K."/>
            <person name="La Rosa G."/>
            <person name="Gomez-Morales M.A."/>
            <person name="Tosini F."/>
            <person name="Sumanam S."/>
            <person name="Young N.D."/>
            <person name="Chang B.C."/>
            <person name="Robin G.B."/>
        </authorList>
    </citation>
    <scope>NUCLEOTIDE SEQUENCE [LARGE SCALE GENOMIC DNA]</scope>
    <source>
        <strain evidence="4">ISS534</strain>
    </source>
</reference>
<dbReference type="Proteomes" id="UP001558632">
    <property type="component" value="Unassembled WGS sequence"/>
</dbReference>